<gene>
    <name evidence="1" type="ORF">PoB_000233300</name>
</gene>
<evidence type="ECO:0000313" key="1">
    <source>
        <dbReference type="EMBL" id="GFN75827.1"/>
    </source>
</evidence>
<sequence length="78" mass="9142">MPSDGHDWLYGEDVEKKMREVREQKKLTSSYAPRHANKRGYFLGASRARGYRGRSQAYQAVRALHSHRQPSWNQPKRA</sequence>
<keyword evidence="2" id="KW-1185">Reference proteome</keyword>
<organism evidence="1 2">
    <name type="scientific">Plakobranchus ocellatus</name>
    <dbReference type="NCBI Taxonomy" id="259542"/>
    <lineage>
        <taxon>Eukaryota</taxon>
        <taxon>Metazoa</taxon>
        <taxon>Spiralia</taxon>
        <taxon>Lophotrochozoa</taxon>
        <taxon>Mollusca</taxon>
        <taxon>Gastropoda</taxon>
        <taxon>Heterobranchia</taxon>
        <taxon>Euthyneura</taxon>
        <taxon>Panpulmonata</taxon>
        <taxon>Sacoglossa</taxon>
        <taxon>Placobranchoidea</taxon>
        <taxon>Plakobranchidae</taxon>
        <taxon>Plakobranchus</taxon>
    </lineage>
</organism>
<reference evidence="1 2" key="1">
    <citation type="journal article" date="2021" name="Elife">
        <title>Chloroplast acquisition without the gene transfer in kleptoplastic sea slugs, Plakobranchus ocellatus.</title>
        <authorList>
            <person name="Maeda T."/>
            <person name="Takahashi S."/>
            <person name="Yoshida T."/>
            <person name="Shimamura S."/>
            <person name="Takaki Y."/>
            <person name="Nagai Y."/>
            <person name="Toyoda A."/>
            <person name="Suzuki Y."/>
            <person name="Arimoto A."/>
            <person name="Ishii H."/>
            <person name="Satoh N."/>
            <person name="Nishiyama T."/>
            <person name="Hasebe M."/>
            <person name="Maruyama T."/>
            <person name="Minagawa J."/>
            <person name="Obokata J."/>
            <person name="Shigenobu S."/>
        </authorList>
    </citation>
    <scope>NUCLEOTIDE SEQUENCE [LARGE SCALE GENOMIC DNA]</scope>
</reference>
<proteinExistence type="predicted"/>
<dbReference type="Proteomes" id="UP000735302">
    <property type="component" value="Unassembled WGS sequence"/>
</dbReference>
<dbReference type="AlphaFoldDB" id="A0AAV3XZL6"/>
<name>A0AAV3XZL6_9GAST</name>
<accession>A0AAV3XZL6</accession>
<comment type="caution">
    <text evidence="1">The sequence shown here is derived from an EMBL/GenBank/DDBJ whole genome shotgun (WGS) entry which is preliminary data.</text>
</comment>
<dbReference type="EMBL" id="BLXT01000300">
    <property type="protein sequence ID" value="GFN75827.1"/>
    <property type="molecule type" value="Genomic_DNA"/>
</dbReference>
<protein>
    <submittedName>
        <fullName evidence="1">Uncharacterized protein</fullName>
    </submittedName>
</protein>
<evidence type="ECO:0000313" key="2">
    <source>
        <dbReference type="Proteomes" id="UP000735302"/>
    </source>
</evidence>